<accession>A0AAD5XE19</accession>
<organism evidence="1 2">
    <name type="scientific">Physocladia obscura</name>
    <dbReference type="NCBI Taxonomy" id="109957"/>
    <lineage>
        <taxon>Eukaryota</taxon>
        <taxon>Fungi</taxon>
        <taxon>Fungi incertae sedis</taxon>
        <taxon>Chytridiomycota</taxon>
        <taxon>Chytridiomycota incertae sedis</taxon>
        <taxon>Chytridiomycetes</taxon>
        <taxon>Chytridiales</taxon>
        <taxon>Chytriomycetaceae</taxon>
        <taxon>Physocladia</taxon>
    </lineage>
</organism>
<sequence length="289" mass="33116">MVNIDHSKGERLAAAIGAANPLSALPVQLTETSVLEFDFDAEDMDLVSPVLELLDIKKQQQHEQLSTKQTPASLLSCELLAAIQPPLLGSRDVYFSIKFRQLLQDRVRHSKAIDRAYTNLIERVIAPHIYNQLNATDRLHLTKPTNTDRNRIFTIRYQHPPSLRIHPAHTTLFKRTHRDLEYGHQPAEINFWLPLTTTKPDDSPTMEIEENQSSDGLAFPYRPVRLDLGQIQRFHGTLLHHRVPPNSSNFTRVSLDFRVAPVLCFDLGWKLPGLKIQHTYREFDLIVDV</sequence>
<proteinExistence type="predicted"/>
<protein>
    <submittedName>
        <fullName evidence="1">Uncharacterized protein</fullName>
    </submittedName>
</protein>
<reference evidence="1" key="1">
    <citation type="submission" date="2020-05" db="EMBL/GenBank/DDBJ databases">
        <title>Phylogenomic resolution of chytrid fungi.</title>
        <authorList>
            <person name="Stajich J.E."/>
            <person name="Amses K."/>
            <person name="Simmons R."/>
            <person name="Seto K."/>
            <person name="Myers J."/>
            <person name="Bonds A."/>
            <person name="Quandt C.A."/>
            <person name="Barry K."/>
            <person name="Liu P."/>
            <person name="Grigoriev I."/>
            <person name="Longcore J.E."/>
            <person name="James T.Y."/>
        </authorList>
    </citation>
    <scope>NUCLEOTIDE SEQUENCE</scope>
    <source>
        <strain evidence="1">JEL0513</strain>
    </source>
</reference>
<dbReference type="AlphaFoldDB" id="A0AAD5XE19"/>
<comment type="caution">
    <text evidence="1">The sequence shown here is derived from an EMBL/GenBank/DDBJ whole genome shotgun (WGS) entry which is preliminary data.</text>
</comment>
<keyword evidence="2" id="KW-1185">Reference proteome</keyword>
<dbReference type="EMBL" id="JADGJH010001484">
    <property type="protein sequence ID" value="KAJ3113002.1"/>
    <property type="molecule type" value="Genomic_DNA"/>
</dbReference>
<dbReference type="SUPFAM" id="SSF51197">
    <property type="entry name" value="Clavaminate synthase-like"/>
    <property type="match status" value="1"/>
</dbReference>
<evidence type="ECO:0000313" key="2">
    <source>
        <dbReference type="Proteomes" id="UP001211907"/>
    </source>
</evidence>
<name>A0AAD5XE19_9FUNG</name>
<evidence type="ECO:0000313" key="1">
    <source>
        <dbReference type="EMBL" id="KAJ3113002.1"/>
    </source>
</evidence>
<gene>
    <name evidence="1" type="ORF">HK100_002135</name>
</gene>
<dbReference type="Proteomes" id="UP001211907">
    <property type="component" value="Unassembled WGS sequence"/>
</dbReference>